<proteinExistence type="predicted"/>
<dbReference type="GO" id="GO:0030246">
    <property type="term" value="F:carbohydrate binding"/>
    <property type="evidence" value="ECO:0007669"/>
    <property type="project" value="UniProtKB-KW"/>
</dbReference>
<evidence type="ECO:0000256" key="1">
    <source>
        <dbReference type="ARBA" id="ARBA00022734"/>
    </source>
</evidence>
<dbReference type="Pfam" id="PF00059">
    <property type="entry name" value="Lectin_C"/>
    <property type="match status" value="1"/>
</dbReference>
<feature type="domain" description="C-type lectin" evidence="2">
    <location>
        <begin position="92"/>
        <end position="192"/>
    </location>
</feature>
<dbReference type="Proteomes" id="UP000261340">
    <property type="component" value="Unplaced"/>
</dbReference>
<reference evidence="3" key="2">
    <citation type="submission" date="2025-09" db="UniProtKB">
        <authorList>
            <consortium name="Ensembl"/>
        </authorList>
    </citation>
    <scope>IDENTIFICATION</scope>
</reference>
<dbReference type="InterPro" id="IPR016186">
    <property type="entry name" value="C-type_lectin-like/link_sf"/>
</dbReference>
<organism evidence="3 4">
    <name type="scientific">Amphilophus citrinellus</name>
    <name type="common">Midas cichlid</name>
    <name type="synonym">Cichlasoma citrinellum</name>
    <dbReference type="NCBI Taxonomy" id="61819"/>
    <lineage>
        <taxon>Eukaryota</taxon>
        <taxon>Metazoa</taxon>
        <taxon>Chordata</taxon>
        <taxon>Craniata</taxon>
        <taxon>Vertebrata</taxon>
        <taxon>Euteleostomi</taxon>
        <taxon>Actinopterygii</taxon>
        <taxon>Neopterygii</taxon>
        <taxon>Teleostei</taxon>
        <taxon>Neoteleostei</taxon>
        <taxon>Acanthomorphata</taxon>
        <taxon>Ovalentaria</taxon>
        <taxon>Cichlomorphae</taxon>
        <taxon>Cichliformes</taxon>
        <taxon>Cichlidae</taxon>
        <taxon>New World cichlids</taxon>
        <taxon>Cichlasomatinae</taxon>
        <taxon>Heroini</taxon>
        <taxon>Amphilophus</taxon>
    </lineage>
</organism>
<accession>A0A3Q0RZL8</accession>
<dbReference type="InterPro" id="IPR016187">
    <property type="entry name" value="CTDL_fold"/>
</dbReference>
<dbReference type="InterPro" id="IPR001304">
    <property type="entry name" value="C-type_lectin-like"/>
</dbReference>
<dbReference type="AlphaFoldDB" id="A0A3Q0RZL8"/>
<name>A0A3Q0RZL8_AMPCI</name>
<dbReference type="STRING" id="61819.ENSACIP00000016211"/>
<protein>
    <recommendedName>
        <fullName evidence="2">C-type lectin domain-containing protein</fullName>
    </recommendedName>
</protein>
<dbReference type="SUPFAM" id="SSF56436">
    <property type="entry name" value="C-type lectin-like"/>
    <property type="match status" value="1"/>
</dbReference>
<dbReference type="SMART" id="SM00034">
    <property type="entry name" value="CLECT"/>
    <property type="match status" value="1"/>
</dbReference>
<dbReference type="PANTHER" id="PTHR22803">
    <property type="entry name" value="MANNOSE, PHOSPHOLIPASE, LECTIN RECEPTOR RELATED"/>
    <property type="match status" value="1"/>
</dbReference>
<evidence type="ECO:0000313" key="3">
    <source>
        <dbReference type="Ensembl" id="ENSACIP00000016211.1"/>
    </source>
</evidence>
<evidence type="ECO:0000313" key="4">
    <source>
        <dbReference type="Proteomes" id="UP000261340"/>
    </source>
</evidence>
<dbReference type="GeneTree" id="ENSGT01020000230338"/>
<dbReference type="InterPro" id="IPR050111">
    <property type="entry name" value="C-type_lectin/snaclec_domain"/>
</dbReference>
<dbReference type="Gene3D" id="3.10.100.10">
    <property type="entry name" value="Mannose-Binding Protein A, subunit A"/>
    <property type="match status" value="1"/>
</dbReference>
<dbReference type="Ensembl" id="ENSACIT00000016642.1">
    <property type="protein sequence ID" value="ENSACIP00000016211.1"/>
    <property type="gene ID" value="ENSACIG00000012528.1"/>
</dbReference>
<dbReference type="CDD" id="cd03590">
    <property type="entry name" value="CLECT_DC-SIGN_like"/>
    <property type="match status" value="1"/>
</dbReference>
<dbReference type="PROSITE" id="PS50041">
    <property type="entry name" value="C_TYPE_LECTIN_2"/>
    <property type="match status" value="1"/>
</dbReference>
<dbReference type="InterPro" id="IPR033989">
    <property type="entry name" value="CD209-like_CTLD"/>
</dbReference>
<reference evidence="3" key="1">
    <citation type="submission" date="2025-08" db="UniProtKB">
        <authorList>
            <consortium name="Ensembl"/>
        </authorList>
    </citation>
    <scope>IDENTIFICATION</scope>
</reference>
<evidence type="ECO:0000259" key="2">
    <source>
        <dbReference type="PROSITE" id="PS50041"/>
    </source>
</evidence>
<keyword evidence="1" id="KW-0430">Lectin</keyword>
<keyword evidence="4" id="KW-1185">Reference proteome</keyword>
<sequence length="207" mass="23659">VVIWSLFMKLKFSRRFATLLVQKYKEKEKSEQFHSILDCSFCSDTCKLLYMGVFTIFILVPYPCMFPENCFKITNIFVLSVGEVCRPAWIRFNSKCYYVSEHGQTKSWESSRRDCIARGADLVIITTAVELYFVKTVRGRTWIGLSDTQQEGKWKWVDGSDLVHGFWNSREPNSSGDEDCAEIVGSNGEWNDAASLGICQAPRVPSS</sequence>